<dbReference type="FunCoup" id="A0A1Y2GXP2">
    <property type="interactions" value="445"/>
</dbReference>
<dbReference type="GeneID" id="33561737"/>
<keyword evidence="2 5" id="KW-0853">WD repeat</keyword>
<dbReference type="OrthoDB" id="427368at2759"/>
<dbReference type="GO" id="GO:0006261">
    <property type="term" value="P:DNA-templated DNA replication"/>
    <property type="evidence" value="ECO:0007669"/>
    <property type="project" value="TreeGrafter"/>
</dbReference>
<dbReference type="SMART" id="SM00320">
    <property type="entry name" value="WD40"/>
    <property type="match status" value="7"/>
</dbReference>
<evidence type="ECO:0000313" key="9">
    <source>
        <dbReference type="EMBL" id="ORZ26584.1"/>
    </source>
</evidence>
<feature type="domain" description="WDHD1/CFT4 helical bundle" evidence="7">
    <location>
        <begin position="690"/>
        <end position="789"/>
    </location>
</feature>
<feature type="domain" description="WDHD1/CFT4 second beta-propeller" evidence="6">
    <location>
        <begin position="396"/>
        <end position="680"/>
    </location>
</feature>
<dbReference type="PROSITE" id="PS50082">
    <property type="entry name" value="WD_REPEATS_2"/>
    <property type="match status" value="3"/>
</dbReference>
<dbReference type="PROSITE" id="PS50294">
    <property type="entry name" value="WD_REPEATS_REGION"/>
    <property type="match status" value="1"/>
</dbReference>
<dbReference type="Pfam" id="PF12341">
    <property type="entry name" value="Mcl1_mid"/>
    <property type="match status" value="1"/>
</dbReference>
<feature type="repeat" description="WD" evidence="5">
    <location>
        <begin position="225"/>
        <end position="266"/>
    </location>
</feature>
<dbReference type="InterPro" id="IPR048591">
    <property type="entry name" value="WDHD1/CFT4_hel"/>
</dbReference>
<evidence type="ECO:0000259" key="6">
    <source>
        <dbReference type="Pfam" id="PF12341"/>
    </source>
</evidence>
<dbReference type="InterPro" id="IPR019775">
    <property type="entry name" value="WD40_repeat_CS"/>
</dbReference>
<dbReference type="GO" id="GO:0000278">
    <property type="term" value="P:mitotic cell cycle"/>
    <property type="evidence" value="ECO:0007669"/>
    <property type="project" value="TreeGrafter"/>
</dbReference>
<dbReference type="InterPro" id="IPR022100">
    <property type="entry name" value="WDHD1/CFT4_beta-prop_2nd"/>
</dbReference>
<organism evidence="9 10">
    <name type="scientific">Lobosporangium transversale</name>
    <dbReference type="NCBI Taxonomy" id="64571"/>
    <lineage>
        <taxon>Eukaryota</taxon>
        <taxon>Fungi</taxon>
        <taxon>Fungi incertae sedis</taxon>
        <taxon>Mucoromycota</taxon>
        <taxon>Mortierellomycotina</taxon>
        <taxon>Mortierellomycetes</taxon>
        <taxon>Mortierellales</taxon>
        <taxon>Mortierellaceae</taxon>
        <taxon>Lobosporangium</taxon>
    </lineage>
</organism>
<dbReference type="PANTHER" id="PTHR19932:SF10">
    <property type="entry name" value="WD REPEAT AND HMG-BOX DNA-BINDING PROTEIN 1"/>
    <property type="match status" value="1"/>
</dbReference>
<keyword evidence="4" id="KW-0539">Nucleus</keyword>
<dbReference type="InterPro" id="IPR057646">
    <property type="entry name" value="WD40_WDHD1_1st"/>
</dbReference>
<evidence type="ECO:0000256" key="2">
    <source>
        <dbReference type="ARBA" id="ARBA00022574"/>
    </source>
</evidence>
<comment type="subcellular location">
    <subcellularLocation>
        <location evidence="1">Nucleus</location>
    </subcellularLocation>
</comment>
<dbReference type="GO" id="GO:0006281">
    <property type="term" value="P:DNA repair"/>
    <property type="evidence" value="ECO:0007669"/>
    <property type="project" value="TreeGrafter"/>
</dbReference>
<protein>
    <submittedName>
        <fullName evidence="9">WD40-repeat-containing domain protein</fullName>
    </submittedName>
</protein>
<dbReference type="PANTHER" id="PTHR19932">
    <property type="entry name" value="WD REPEAT AND HMG-BOX DNA BINDING PROTEIN"/>
    <property type="match status" value="1"/>
</dbReference>
<feature type="domain" description="WDHD1 first WD40" evidence="8">
    <location>
        <begin position="7"/>
        <end position="295"/>
    </location>
</feature>
<evidence type="ECO:0000259" key="7">
    <source>
        <dbReference type="Pfam" id="PF20946"/>
    </source>
</evidence>
<dbReference type="Pfam" id="PF24817">
    <property type="entry name" value="WD40_WDHD1_1st"/>
    <property type="match status" value="1"/>
</dbReference>
<accession>A0A1Y2GXP2</accession>
<dbReference type="Proteomes" id="UP000193648">
    <property type="component" value="Unassembled WGS sequence"/>
</dbReference>
<dbReference type="Gene3D" id="2.130.10.10">
    <property type="entry name" value="YVTN repeat-like/Quinoprotein amine dehydrogenase"/>
    <property type="match status" value="2"/>
</dbReference>
<dbReference type="AlphaFoldDB" id="A0A1Y2GXP2"/>
<dbReference type="InParanoid" id="A0A1Y2GXP2"/>
<dbReference type="STRING" id="64571.A0A1Y2GXP2"/>
<dbReference type="GO" id="GO:0003682">
    <property type="term" value="F:chromatin binding"/>
    <property type="evidence" value="ECO:0007669"/>
    <property type="project" value="TreeGrafter"/>
</dbReference>
<dbReference type="Pfam" id="PF20946">
    <property type="entry name" value="Ctf4_C"/>
    <property type="match status" value="1"/>
</dbReference>
<dbReference type="PROSITE" id="PS00678">
    <property type="entry name" value="WD_REPEATS_1"/>
    <property type="match status" value="1"/>
</dbReference>
<dbReference type="SUPFAM" id="SSF50978">
    <property type="entry name" value="WD40 repeat-like"/>
    <property type="match status" value="2"/>
</dbReference>
<evidence type="ECO:0000256" key="5">
    <source>
        <dbReference type="PROSITE-ProRule" id="PRU00221"/>
    </source>
</evidence>
<dbReference type="InterPro" id="IPR036322">
    <property type="entry name" value="WD40_repeat_dom_sf"/>
</dbReference>
<keyword evidence="10" id="KW-1185">Reference proteome</keyword>
<evidence type="ECO:0000256" key="3">
    <source>
        <dbReference type="ARBA" id="ARBA00022737"/>
    </source>
</evidence>
<name>A0A1Y2GXP2_9FUNG</name>
<sequence length="807" mass="90333">MAKLQSRWAHASEVTALAFVPDGSYIVATADDFALHLFSQKEGKPARQAEPIESTEGATCIAVTQENIYAGSRDGVIRQYDIKLQEFMGIIVRCNLAVRCLALSKNQKLLGIGTEENEIKIINLEDPEECFPLQGHKKAINAIAFDPLAEYMLSSSCDGTVIVWDMKTKKSAPLEIITVMAPTSTESKYKIPIAWHTSGEFFVIGRDKDITAHHRHTWQKSFTYRSGSSAAPTILAWSPNGRYLAAASIETDIWIWKYKEKEQPHIKHTHKTGVTDLTWSPSRNCLAFADAAGEVTYWEEVIEDGTPLKEPTPDPLKGLFDEPTARGNEIGAQETEGAQKDHDMGDLAQEYLSDNESLRDFIVDDENDPYLQKKASTGAQKSGALGMRVAKALHPRFQPGSTAERDKRRYLAFNLLGLITTVDHGNHATVSVEFHDKLTHRGYHFTDGSHYTMACLGMTGALFAAPERAETPSTVFFRTYDSWATKSEWQIFLPEGEDVTAIALNAESAIVSTSRGFVRIFSQSGIQTGLFSLGSVIAAVGKDDMVFFIYHQGEPFEGSQNLGYSIYNVETAQRIQHGLLPVLDDTIITWLGFSEGGIPAFYDDKGVMYILNYYRRVDQGQWTPILDTTAVQNTESDTNNVPHYWLVGLTDQTATFVKCRRGETEPSFPKPFVTELPLKVLTLHQDTPAGQHEEAWLRNKILSGLNKDEKIARSIESIDNSAAKRELEMDKLALQMIDLACRADRTQKALDLTAMLCSLKSIDNAMKIAQHHSLHTLMERMSRVKEIKVRRTRTALRSRLEKRKRIK</sequence>
<keyword evidence="3" id="KW-0677">Repeat</keyword>
<dbReference type="InterPro" id="IPR015943">
    <property type="entry name" value="WD40/YVTN_repeat-like_dom_sf"/>
</dbReference>
<proteinExistence type="predicted"/>
<dbReference type="EMBL" id="MCFF01000006">
    <property type="protein sequence ID" value="ORZ26584.1"/>
    <property type="molecule type" value="Genomic_DNA"/>
</dbReference>
<evidence type="ECO:0000256" key="1">
    <source>
        <dbReference type="ARBA" id="ARBA00004123"/>
    </source>
</evidence>
<evidence type="ECO:0000313" key="10">
    <source>
        <dbReference type="Proteomes" id="UP000193648"/>
    </source>
</evidence>
<evidence type="ECO:0000259" key="8">
    <source>
        <dbReference type="Pfam" id="PF24817"/>
    </source>
</evidence>
<dbReference type="InterPro" id="IPR001680">
    <property type="entry name" value="WD40_rpt"/>
</dbReference>
<dbReference type="GO" id="GO:0043596">
    <property type="term" value="C:nuclear replication fork"/>
    <property type="evidence" value="ECO:0007669"/>
    <property type="project" value="TreeGrafter"/>
</dbReference>
<dbReference type="RefSeq" id="XP_021884347.1">
    <property type="nucleotide sequence ID" value="XM_022019893.1"/>
</dbReference>
<comment type="caution">
    <text evidence="9">The sequence shown here is derived from an EMBL/GenBank/DDBJ whole genome shotgun (WGS) entry which is preliminary data.</text>
</comment>
<gene>
    <name evidence="9" type="ORF">BCR41DRAFT_202143</name>
</gene>
<reference evidence="9 10" key="1">
    <citation type="submission" date="2016-07" db="EMBL/GenBank/DDBJ databases">
        <title>Pervasive Adenine N6-methylation of Active Genes in Fungi.</title>
        <authorList>
            <consortium name="DOE Joint Genome Institute"/>
            <person name="Mondo S.J."/>
            <person name="Dannebaum R.O."/>
            <person name="Kuo R.C."/>
            <person name="Labutti K."/>
            <person name="Haridas S."/>
            <person name="Kuo A."/>
            <person name="Salamov A."/>
            <person name="Ahrendt S.R."/>
            <person name="Lipzen A."/>
            <person name="Sullivan W."/>
            <person name="Andreopoulos W.B."/>
            <person name="Clum A."/>
            <person name="Lindquist E."/>
            <person name="Daum C."/>
            <person name="Ramamoorthy G.K."/>
            <person name="Gryganskyi A."/>
            <person name="Culley D."/>
            <person name="Magnuson J.K."/>
            <person name="James T.Y."/>
            <person name="O'Malley M.A."/>
            <person name="Stajich J.E."/>
            <person name="Spatafora J.W."/>
            <person name="Visel A."/>
            <person name="Grigoriev I.V."/>
        </authorList>
    </citation>
    <scope>NUCLEOTIDE SEQUENCE [LARGE SCALE GENOMIC DNA]</scope>
    <source>
        <strain evidence="9 10">NRRL 3116</strain>
    </source>
</reference>
<feature type="repeat" description="WD" evidence="5">
    <location>
        <begin position="133"/>
        <end position="174"/>
    </location>
</feature>
<evidence type="ECO:0000256" key="4">
    <source>
        <dbReference type="ARBA" id="ARBA00023242"/>
    </source>
</evidence>
<feature type="repeat" description="WD" evidence="5">
    <location>
        <begin position="7"/>
        <end position="48"/>
    </location>
</feature>